<evidence type="ECO:0000256" key="2">
    <source>
        <dbReference type="ARBA" id="ARBA00010617"/>
    </source>
</evidence>
<keyword evidence="9" id="KW-1185">Reference proteome</keyword>
<evidence type="ECO:0000256" key="4">
    <source>
        <dbReference type="ARBA" id="ARBA00023002"/>
    </source>
</evidence>
<dbReference type="GeneID" id="19185762"/>
<dbReference type="InterPro" id="IPR017972">
    <property type="entry name" value="Cyt_P450_CS"/>
</dbReference>
<reference evidence="8 9" key="1">
    <citation type="submission" date="2013-03" db="EMBL/GenBank/DDBJ databases">
        <title>The Genome Sequence of Cladophialophora psammophila CBS 110553.</title>
        <authorList>
            <consortium name="The Broad Institute Genomics Platform"/>
            <person name="Cuomo C."/>
            <person name="de Hoog S."/>
            <person name="Gorbushina A."/>
            <person name="Walker B."/>
            <person name="Young S.K."/>
            <person name="Zeng Q."/>
            <person name="Gargeya S."/>
            <person name="Fitzgerald M."/>
            <person name="Haas B."/>
            <person name="Abouelleil A."/>
            <person name="Allen A.W."/>
            <person name="Alvarado L."/>
            <person name="Arachchi H.M."/>
            <person name="Berlin A.M."/>
            <person name="Chapman S.B."/>
            <person name="Gainer-Dewar J."/>
            <person name="Goldberg J."/>
            <person name="Griggs A."/>
            <person name="Gujja S."/>
            <person name="Hansen M."/>
            <person name="Howarth C."/>
            <person name="Imamovic A."/>
            <person name="Ireland A."/>
            <person name="Larimer J."/>
            <person name="McCowan C."/>
            <person name="Murphy C."/>
            <person name="Pearson M."/>
            <person name="Poon T.W."/>
            <person name="Priest M."/>
            <person name="Roberts A."/>
            <person name="Saif S."/>
            <person name="Shea T."/>
            <person name="Sisk P."/>
            <person name="Sykes S."/>
            <person name="Wortman J."/>
            <person name="Nusbaum C."/>
            <person name="Birren B."/>
        </authorList>
    </citation>
    <scope>NUCLEOTIDE SEQUENCE [LARGE SCALE GENOMIC DNA]</scope>
    <source>
        <strain evidence="8 9">CBS 110553</strain>
    </source>
</reference>
<evidence type="ECO:0000256" key="1">
    <source>
        <dbReference type="ARBA" id="ARBA00001971"/>
    </source>
</evidence>
<name>W9X8H5_9EURO</name>
<comment type="similarity">
    <text evidence="2 7">Belongs to the cytochrome P450 family.</text>
</comment>
<dbReference type="RefSeq" id="XP_007739835.1">
    <property type="nucleotide sequence ID" value="XM_007741645.1"/>
</dbReference>
<comment type="caution">
    <text evidence="8">The sequence shown here is derived from an EMBL/GenBank/DDBJ whole genome shotgun (WGS) entry which is preliminary data.</text>
</comment>
<dbReference type="Gene3D" id="1.10.630.10">
    <property type="entry name" value="Cytochrome P450"/>
    <property type="match status" value="1"/>
</dbReference>
<accession>W9X8H5</accession>
<dbReference type="OrthoDB" id="1470350at2759"/>
<dbReference type="PANTHER" id="PTHR24305:SF166">
    <property type="entry name" value="CYTOCHROME P450 12A4, MITOCHONDRIAL-RELATED"/>
    <property type="match status" value="1"/>
</dbReference>
<comment type="cofactor">
    <cofactor evidence="1 6">
        <name>heme</name>
        <dbReference type="ChEBI" id="CHEBI:30413"/>
    </cofactor>
</comment>
<dbReference type="eggNOG" id="KOG0157">
    <property type="taxonomic scope" value="Eukaryota"/>
</dbReference>
<gene>
    <name evidence="8" type="ORF">A1O5_01026</name>
</gene>
<dbReference type="GO" id="GO:0004497">
    <property type="term" value="F:monooxygenase activity"/>
    <property type="evidence" value="ECO:0007669"/>
    <property type="project" value="UniProtKB-KW"/>
</dbReference>
<keyword evidence="5 6" id="KW-0408">Iron</keyword>
<keyword evidence="6 7" id="KW-0349">Heme</keyword>
<dbReference type="InterPro" id="IPR001128">
    <property type="entry name" value="Cyt_P450"/>
</dbReference>
<dbReference type="PRINTS" id="PR00463">
    <property type="entry name" value="EP450I"/>
</dbReference>
<dbReference type="GO" id="GO:0020037">
    <property type="term" value="F:heme binding"/>
    <property type="evidence" value="ECO:0007669"/>
    <property type="project" value="InterPro"/>
</dbReference>
<keyword evidence="7" id="KW-0503">Monooxygenase</keyword>
<dbReference type="InterPro" id="IPR036396">
    <property type="entry name" value="Cyt_P450_sf"/>
</dbReference>
<keyword evidence="4 7" id="KW-0560">Oxidoreductase</keyword>
<dbReference type="CDD" id="cd11059">
    <property type="entry name" value="CYP_fungal"/>
    <property type="match status" value="1"/>
</dbReference>
<evidence type="ECO:0008006" key="10">
    <source>
        <dbReference type="Google" id="ProtNLM"/>
    </source>
</evidence>
<dbReference type="InterPro" id="IPR002401">
    <property type="entry name" value="Cyt_P450_E_grp-I"/>
</dbReference>
<dbReference type="PROSITE" id="PS00086">
    <property type="entry name" value="CYTOCHROME_P450"/>
    <property type="match status" value="1"/>
</dbReference>
<dbReference type="GO" id="GO:0005506">
    <property type="term" value="F:iron ion binding"/>
    <property type="evidence" value="ECO:0007669"/>
    <property type="project" value="InterPro"/>
</dbReference>
<evidence type="ECO:0000256" key="3">
    <source>
        <dbReference type="ARBA" id="ARBA00022723"/>
    </source>
</evidence>
<dbReference type="AlphaFoldDB" id="W9X8H5"/>
<feature type="binding site" description="axial binding residue" evidence="6">
    <location>
        <position position="434"/>
    </location>
    <ligand>
        <name>heme</name>
        <dbReference type="ChEBI" id="CHEBI:30413"/>
    </ligand>
    <ligandPart>
        <name>Fe</name>
        <dbReference type="ChEBI" id="CHEBI:18248"/>
    </ligandPart>
</feature>
<dbReference type="PRINTS" id="PR00385">
    <property type="entry name" value="P450"/>
</dbReference>
<dbReference type="PANTHER" id="PTHR24305">
    <property type="entry name" value="CYTOCHROME P450"/>
    <property type="match status" value="1"/>
</dbReference>
<dbReference type="STRING" id="1182543.W9X8H5"/>
<protein>
    <recommendedName>
        <fullName evidence="10">Cytochrome P450 oxidoreductase</fullName>
    </recommendedName>
</protein>
<keyword evidence="3 6" id="KW-0479">Metal-binding</keyword>
<dbReference type="GO" id="GO:0016705">
    <property type="term" value="F:oxidoreductase activity, acting on paired donors, with incorporation or reduction of molecular oxygen"/>
    <property type="evidence" value="ECO:0007669"/>
    <property type="project" value="InterPro"/>
</dbReference>
<sequence length="490" mass="55217">MGFSLSKLTALGVVLMAGWLVSKVVYALFFSPLCKIPGPFVARLTPLWLRFVDLAGNRTSTINRLHQRYGSTVLIGPDEISLADISNVREIYGQGTSFMKAPVYESMTMPPNGVFSMRDKIQHSQRRRLLSHAFSQSNLQECEPLIQKQIETLLDVLQRNAGTPIDMLNWFRLTAFDVVGELFLGQSFGGLESGVTPQFLSDIEMFFILADLQWNNPWLARLILWIPLPSVRYFLGAMQRLADYGEQAFRRYVDQHGRSSGRRDLLTKILSAKAETGDNQLSDKETSLEIGNLIFAGTDTTSTTLTFLFWELSRSQIWQKRLREELLAHTDGSPTFQQIQDLSVLEAVINEALRLHPAAPASLPRETPAGGKELNGFFIPGKTIVSMQCYTTHRDPAVFPDPERFAPERWVDPKNISYEMKELFMPFSKGTRACLGKNLAMMELKLITAHLARRFECVPAPSTTEESMATKDHFLLVPVGGKCELIFKEV</sequence>
<dbReference type="SUPFAM" id="SSF48264">
    <property type="entry name" value="Cytochrome P450"/>
    <property type="match status" value="1"/>
</dbReference>
<dbReference type="EMBL" id="AMGX01000001">
    <property type="protein sequence ID" value="EXJ76518.1"/>
    <property type="molecule type" value="Genomic_DNA"/>
</dbReference>
<proteinExistence type="inferred from homology"/>
<evidence type="ECO:0000256" key="6">
    <source>
        <dbReference type="PIRSR" id="PIRSR602401-1"/>
    </source>
</evidence>
<evidence type="ECO:0000313" key="8">
    <source>
        <dbReference type="EMBL" id="EXJ76518.1"/>
    </source>
</evidence>
<evidence type="ECO:0000256" key="5">
    <source>
        <dbReference type="ARBA" id="ARBA00023004"/>
    </source>
</evidence>
<dbReference type="Pfam" id="PF00067">
    <property type="entry name" value="p450"/>
    <property type="match status" value="1"/>
</dbReference>
<evidence type="ECO:0000313" key="9">
    <source>
        <dbReference type="Proteomes" id="UP000019471"/>
    </source>
</evidence>
<dbReference type="InterPro" id="IPR050121">
    <property type="entry name" value="Cytochrome_P450_monoxygenase"/>
</dbReference>
<organism evidence="8 9">
    <name type="scientific">Cladophialophora psammophila CBS 110553</name>
    <dbReference type="NCBI Taxonomy" id="1182543"/>
    <lineage>
        <taxon>Eukaryota</taxon>
        <taxon>Fungi</taxon>
        <taxon>Dikarya</taxon>
        <taxon>Ascomycota</taxon>
        <taxon>Pezizomycotina</taxon>
        <taxon>Eurotiomycetes</taxon>
        <taxon>Chaetothyriomycetidae</taxon>
        <taxon>Chaetothyriales</taxon>
        <taxon>Herpotrichiellaceae</taxon>
        <taxon>Cladophialophora</taxon>
    </lineage>
</organism>
<dbReference type="HOGENOM" id="CLU_001570_14_2_1"/>
<dbReference type="Proteomes" id="UP000019471">
    <property type="component" value="Unassembled WGS sequence"/>
</dbReference>
<evidence type="ECO:0000256" key="7">
    <source>
        <dbReference type="RuleBase" id="RU000461"/>
    </source>
</evidence>